<protein>
    <submittedName>
        <fullName evidence="1">Uncharacterized protein</fullName>
    </submittedName>
</protein>
<accession>A0A0K2VDY6</accession>
<dbReference type="AlphaFoldDB" id="A0A0K2VDY6"/>
<reference evidence="1" key="1">
    <citation type="submission" date="2014-05" db="EMBL/GenBank/DDBJ databases">
        <authorList>
            <person name="Chronopoulou M."/>
        </authorList>
    </citation>
    <scope>NUCLEOTIDE SEQUENCE</scope>
    <source>
        <tissue evidence="1">Whole organism</tissue>
    </source>
</reference>
<sequence length="73" mass="8401">MLYYKNLVCTPIFQKTKGRPGFNSVVSRNTVLQMTRNVSSSVMKVDLSYFMPQIPNQIGVGPEMREMWNSLQL</sequence>
<evidence type="ECO:0000313" key="1">
    <source>
        <dbReference type="EMBL" id="CDW48096.1"/>
    </source>
</evidence>
<proteinExistence type="predicted"/>
<dbReference type="EMBL" id="HACA01030735">
    <property type="protein sequence ID" value="CDW48096.1"/>
    <property type="molecule type" value="Transcribed_RNA"/>
</dbReference>
<name>A0A0K2VDY6_LEPSM</name>
<organism evidence="1">
    <name type="scientific">Lepeophtheirus salmonis</name>
    <name type="common">Salmon louse</name>
    <name type="synonym">Caligus salmonis</name>
    <dbReference type="NCBI Taxonomy" id="72036"/>
    <lineage>
        <taxon>Eukaryota</taxon>
        <taxon>Metazoa</taxon>
        <taxon>Ecdysozoa</taxon>
        <taxon>Arthropoda</taxon>
        <taxon>Crustacea</taxon>
        <taxon>Multicrustacea</taxon>
        <taxon>Hexanauplia</taxon>
        <taxon>Copepoda</taxon>
        <taxon>Siphonostomatoida</taxon>
        <taxon>Caligidae</taxon>
        <taxon>Lepeophtheirus</taxon>
    </lineage>
</organism>